<name>W8RQR0_9RHOB</name>
<comment type="pathway">
    <text evidence="1 10">Metabolic intermediate biosynthesis; 1-deoxy-D-xylulose 5-phosphate biosynthesis; 1-deoxy-D-xylulose 5-phosphate from D-glyceraldehyde 3-phosphate and pyruvate: step 1/1.</text>
</comment>
<proteinExistence type="inferred from homology"/>
<dbReference type="eggNOG" id="COG1154">
    <property type="taxonomic scope" value="Bacteria"/>
</dbReference>
<keyword evidence="13" id="KW-1185">Reference proteome</keyword>
<protein>
    <recommendedName>
        <fullName evidence="10">1-deoxy-D-xylulose-5-phosphate synthase</fullName>
        <ecNumber evidence="10">2.2.1.7</ecNumber>
    </recommendedName>
    <alternativeName>
        <fullName evidence="10">1-deoxyxylulose-5-phosphate synthase</fullName>
        <shortName evidence="10">DXP synthase</shortName>
        <shortName evidence="10">DXPS</shortName>
    </alternativeName>
</protein>
<organism evidence="12 13">
    <name type="scientific">Roseicyclus elongatus DSM 19469</name>
    <dbReference type="NCBI Taxonomy" id="1294273"/>
    <lineage>
        <taxon>Bacteria</taxon>
        <taxon>Pseudomonadati</taxon>
        <taxon>Pseudomonadota</taxon>
        <taxon>Alphaproteobacteria</taxon>
        <taxon>Rhodobacterales</taxon>
        <taxon>Roseobacteraceae</taxon>
        <taxon>Roseicyclus</taxon>
    </lineage>
</organism>
<dbReference type="GO" id="GO:0000287">
    <property type="term" value="F:magnesium ion binding"/>
    <property type="evidence" value="ECO:0007669"/>
    <property type="project" value="UniProtKB-UniRule"/>
</dbReference>
<comment type="catalytic activity">
    <reaction evidence="10">
        <text>D-glyceraldehyde 3-phosphate + pyruvate + H(+) = 1-deoxy-D-xylulose 5-phosphate + CO2</text>
        <dbReference type="Rhea" id="RHEA:12605"/>
        <dbReference type="ChEBI" id="CHEBI:15361"/>
        <dbReference type="ChEBI" id="CHEBI:15378"/>
        <dbReference type="ChEBI" id="CHEBI:16526"/>
        <dbReference type="ChEBI" id="CHEBI:57792"/>
        <dbReference type="ChEBI" id="CHEBI:59776"/>
        <dbReference type="EC" id="2.2.1.7"/>
    </reaction>
</comment>
<comment type="cofactor">
    <cofactor evidence="10">
        <name>thiamine diphosphate</name>
        <dbReference type="ChEBI" id="CHEBI:58937"/>
    </cofactor>
    <text evidence="10">Binds 1 thiamine pyrophosphate per subunit.</text>
</comment>
<comment type="similarity">
    <text evidence="2 10">Belongs to the transketolase family. DXPS subfamily.</text>
</comment>
<feature type="binding site" evidence="10">
    <location>
        <position position="79"/>
    </location>
    <ligand>
        <name>thiamine diphosphate</name>
        <dbReference type="ChEBI" id="CHEBI:58937"/>
    </ligand>
</feature>
<feature type="binding site" evidence="10">
    <location>
        <position position="289"/>
    </location>
    <ligand>
        <name>thiamine diphosphate</name>
        <dbReference type="ChEBI" id="CHEBI:58937"/>
    </ligand>
</feature>
<dbReference type="Pfam" id="PF02780">
    <property type="entry name" value="Transketolase_C"/>
    <property type="match status" value="1"/>
</dbReference>
<dbReference type="GO" id="GO:0019682">
    <property type="term" value="P:glyceraldehyde-3-phosphate metabolic process"/>
    <property type="evidence" value="ECO:0007669"/>
    <property type="project" value="UniProtKB-ARBA"/>
</dbReference>
<keyword evidence="4 10" id="KW-0808">Transferase</keyword>
<evidence type="ECO:0000256" key="5">
    <source>
        <dbReference type="ARBA" id="ARBA00022723"/>
    </source>
</evidence>
<dbReference type="SUPFAM" id="SSF52922">
    <property type="entry name" value="TK C-terminal domain-like"/>
    <property type="match status" value="1"/>
</dbReference>
<dbReference type="PROSITE" id="PS00801">
    <property type="entry name" value="TRANSKETOLASE_1"/>
    <property type="match status" value="1"/>
</dbReference>
<feature type="domain" description="Transketolase-like pyrimidine-binding" evidence="11">
    <location>
        <begin position="320"/>
        <end position="485"/>
    </location>
</feature>
<keyword evidence="7 10" id="KW-0784">Thiamine biosynthesis</keyword>
<dbReference type="Proteomes" id="UP000019593">
    <property type="component" value="Chromosome"/>
</dbReference>
<dbReference type="GO" id="GO:0008661">
    <property type="term" value="F:1-deoxy-D-xylulose-5-phosphate synthase activity"/>
    <property type="evidence" value="ECO:0007669"/>
    <property type="project" value="UniProtKB-UniRule"/>
</dbReference>
<dbReference type="NCBIfam" id="NF003933">
    <property type="entry name" value="PRK05444.2-2"/>
    <property type="match status" value="1"/>
</dbReference>
<evidence type="ECO:0000256" key="1">
    <source>
        <dbReference type="ARBA" id="ARBA00004980"/>
    </source>
</evidence>
<feature type="binding site" evidence="10">
    <location>
        <position position="180"/>
    </location>
    <ligand>
        <name>thiamine diphosphate</name>
        <dbReference type="ChEBI" id="CHEBI:58937"/>
    </ligand>
</feature>
<dbReference type="Gene3D" id="3.40.50.920">
    <property type="match status" value="1"/>
</dbReference>
<evidence type="ECO:0000256" key="9">
    <source>
        <dbReference type="ARBA" id="ARBA00023229"/>
    </source>
</evidence>
<dbReference type="HAMAP" id="MF_00315">
    <property type="entry name" value="DXP_synth"/>
    <property type="match status" value="1"/>
</dbReference>
<dbReference type="GO" id="GO:0009228">
    <property type="term" value="P:thiamine biosynthetic process"/>
    <property type="evidence" value="ECO:0007669"/>
    <property type="project" value="UniProtKB-UniRule"/>
</dbReference>
<keyword evidence="9 10" id="KW-0414">Isoprene biosynthesis</keyword>
<dbReference type="InterPro" id="IPR009014">
    <property type="entry name" value="Transketo_C/PFOR_II"/>
</dbReference>
<comment type="subunit">
    <text evidence="3 10">Homodimer.</text>
</comment>
<reference evidence="12 13" key="1">
    <citation type="submission" date="2013-03" db="EMBL/GenBank/DDBJ databases">
        <authorList>
            <person name="Fiebig A."/>
            <person name="Goeker M."/>
            <person name="Klenk H.-P.P."/>
        </authorList>
    </citation>
    <scope>NUCLEOTIDE SEQUENCE [LARGE SCALE GENOMIC DNA]</scope>
    <source>
        <strain evidence="13">DSM 19469</strain>
    </source>
</reference>
<keyword evidence="8 10" id="KW-0786">Thiamine pyrophosphate</keyword>
<evidence type="ECO:0000256" key="3">
    <source>
        <dbReference type="ARBA" id="ARBA00011738"/>
    </source>
</evidence>
<dbReference type="Pfam" id="PF02779">
    <property type="entry name" value="Transket_pyr"/>
    <property type="match status" value="1"/>
</dbReference>
<feature type="binding site" evidence="10">
    <location>
        <position position="371"/>
    </location>
    <ligand>
        <name>thiamine diphosphate</name>
        <dbReference type="ChEBI" id="CHEBI:58937"/>
    </ligand>
</feature>
<dbReference type="PROSITE" id="PS00802">
    <property type="entry name" value="TRANSKETOLASE_2"/>
    <property type="match status" value="1"/>
</dbReference>
<dbReference type="GO" id="GO:0016114">
    <property type="term" value="P:terpenoid biosynthetic process"/>
    <property type="evidence" value="ECO:0007669"/>
    <property type="project" value="UniProtKB-UniRule"/>
</dbReference>
<keyword evidence="5 10" id="KW-0479">Metal-binding</keyword>
<evidence type="ECO:0000256" key="8">
    <source>
        <dbReference type="ARBA" id="ARBA00023052"/>
    </source>
</evidence>
<dbReference type="HOGENOM" id="CLU_009227_1_4_5"/>
<evidence type="ECO:0000256" key="10">
    <source>
        <dbReference type="HAMAP-Rule" id="MF_00315"/>
    </source>
</evidence>
<accession>W8RQR0</accession>
<dbReference type="InterPro" id="IPR005475">
    <property type="entry name" value="Transketolase-like_Pyr-bd"/>
</dbReference>
<comment type="cofactor">
    <cofactor evidence="10">
        <name>Mg(2+)</name>
        <dbReference type="ChEBI" id="CHEBI:18420"/>
    </cofactor>
    <text evidence="10">Binds 1 Mg(2+) ion per subunit.</text>
</comment>
<dbReference type="PANTHER" id="PTHR43322">
    <property type="entry name" value="1-D-DEOXYXYLULOSE 5-PHOSPHATE SYNTHASE-RELATED"/>
    <property type="match status" value="1"/>
</dbReference>
<dbReference type="KEGG" id="red:roselon_01087"/>
<evidence type="ECO:0000256" key="4">
    <source>
        <dbReference type="ARBA" id="ARBA00022679"/>
    </source>
</evidence>
<dbReference type="CDD" id="cd02007">
    <property type="entry name" value="TPP_DXS"/>
    <property type="match status" value="1"/>
</dbReference>
<evidence type="ECO:0000313" key="13">
    <source>
        <dbReference type="Proteomes" id="UP000019593"/>
    </source>
</evidence>
<dbReference type="PANTHER" id="PTHR43322:SF5">
    <property type="entry name" value="1-DEOXY-D-XYLULOSE-5-PHOSPHATE SYNTHASE, CHLOROPLASTIC"/>
    <property type="match status" value="1"/>
</dbReference>
<evidence type="ECO:0000313" key="12">
    <source>
        <dbReference type="EMBL" id="AHM03484.1"/>
    </source>
</evidence>
<keyword evidence="6 10" id="KW-0460">Magnesium</keyword>
<dbReference type="Pfam" id="PF13292">
    <property type="entry name" value="DXP_synthase_N"/>
    <property type="match status" value="1"/>
</dbReference>
<dbReference type="InterPro" id="IPR033248">
    <property type="entry name" value="Transketolase_C"/>
</dbReference>
<feature type="binding site" evidence="10">
    <location>
        <position position="180"/>
    </location>
    <ligand>
        <name>Mg(2+)</name>
        <dbReference type="ChEBI" id="CHEBI:18420"/>
    </ligand>
</feature>
<dbReference type="CDD" id="cd07033">
    <property type="entry name" value="TPP_PYR_DXS_TK_like"/>
    <property type="match status" value="1"/>
</dbReference>
<sequence>MTDTPNTPILDRVTYPADLRRLSDAELKQCADELRAETISVVSQTGGHLGSSLGVVELTVAIHAVFNTPYDKLIWDVGHQCYPHKIVTGRRDRIRTLRQKGGLSGFTKRSESDYDPFGAAHSSTSISAALGFTMARELGEATGDAVAVIGDGSISAGMAYEALNNAGDYGRRLFVILNDNEMSIAPPTGAMSRYLSNLATNSPLAALKDIADGVAQHLPEPLRQGAERARELVTGHPKSATLFEHLGFTYLGPVNGHDMAELLAVLRAAKARATGPVLIHAVTVKGKGYAPAEGADDCYHGVAKFDVKTGEQKKSKSNAPSYTGVFGSTLTRMAETDSRIVGVTAAMPGGTGLNVLQKAMPGRVFDVGIAEQHAVTFCGGLAAGGLKPFCAIYSSFLQRGYDQIVHDVALQNLPVRFMIDRAGLVGADGPTHAGAFDISFLAALPNMTVMACADEAELVHMMATAAAYDDGPIALRYPRGEGVGVDLPDPGTVLEIGKGRLLQDGHDVALLSLGAHLAEVQEAARALEAKGISVTIADARFAKPLDTQLIDDLVANHAALVTVEQGSMLGFGALVLHHLAATGQLDGRCAVRPMFLPDRFIDQASPSDMYEDAGLTATDIAATALQAMGVATPDFVAPKRA</sequence>
<evidence type="ECO:0000256" key="6">
    <source>
        <dbReference type="ARBA" id="ARBA00022842"/>
    </source>
</evidence>
<dbReference type="InterPro" id="IPR005477">
    <property type="entry name" value="Dxylulose-5-P_synthase"/>
</dbReference>
<dbReference type="GO" id="GO:0030976">
    <property type="term" value="F:thiamine pyrophosphate binding"/>
    <property type="evidence" value="ECO:0007669"/>
    <property type="project" value="UniProtKB-UniRule"/>
</dbReference>
<dbReference type="SUPFAM" id="SSF52518">
    <property type="entry name" value="Thiamin diphosphate-binding fold (THDP-binding)"/>
    <property type="match status" value="2"/>
</dbReference>
<dbReference type="SMART" id="SM00861">
    <property type="entry name" value="Transket_pyr"/>
    <property type="match status" value="1"/>
</dbReference>
<dbReference type="InterPro" id="IPR029061">
    <property type="entry name" value="THDP-binding"/>
</dbReference>
<dbReference type="FunFam" id="3.40.50.970:FF:000005">
    <property type="entry name" value="1-deoxy-D-xylulose-5-phosphate synthase"/>
    <property type="match status" value="1"/>
</dbReference>
<dbReference type="STRING" id="1294273.roselon_01087"/>
<dbReference type="RefSeq" id="WP_025311355.1">
    <property type="nucleotide sequence ID" value="NZ_CP004372.1"/>
</dbReference>
<gene>
    <name evidence="10" type="primary">dxs</name>
    <name evidence="12" type="ORF">roselon_01087</name>
</gene>
<dbReference type="UniPathway" id="UPA00064">
    <property type="reaction ID" value="UER00091"/>
</dbReference>
<dbReference type="EMBL" id="CP004372">
    <property type="protein sequence ID" value="AHM03484.1"/>
    <property type="molecule type" value="Genomic_DNA"/>
</dbReference>
<dbReference type="AlphaFoldDB" id="W8RQR0"/>
<feature type="binding site" evidence="10">
    <location>
        <begin position="152"/>
        <end position="153"/>
    </location>
    <ligand>
        <name>thiamine diphosphate</name>
        <dbReference type="ChEBI" id="CHEBI:58937"/>
    </ligand>
</feature>
<dbReference type="PATRIC" id="fig|1294273.3.peg.1065"/>
<evidence type="ECO:0000256" key="7">
    <source>
        <dbReference type="ARBA" id="ARBA00022977"/>
    </source>
</evidence>
<dbReference type="InterPro" id="IPR049557">
    <property type="entry name" value="Transketolase_CS"/>
</dbReference>
<evidence type="ECO:0000256" key="2">
    <source>
        <dbReference type="ARBA" id="ARBA00011081"/>
    </source>
</evidence>
<comment type="function">
    <text evidence="10">Catalyzes the acyloin condensation reaction between C atoms 2 and 3 of pyruvate and glyceraldehyde 3-phosphate to yield 1-deoxy-D-xylulose-5-phosphate (DXP).</text>
</comment>
<dbReference type="EC" id="2.2.1.7" evidence="10"/>
<dbReference type="NCBIfam" id="TIGR00204">
    <property type="entry name" value="dxs"/>
    <property type="match status" value="1"/>
</dbReference>
<dbReference type="InterPro" id="IPR020826">
    <property type="entry name" value="Transketolase_BS"/>
</dbReference>
<feature type="binding site" evidence="10">
    <location>
        <begin position="120"/>
        <end position="122"/>
    </location>
    <ligand>
        <name>thiamine diphosphate</name>
        <dbReference type="ChEBI" id="CHEBI:58937"/>
    </ligand>
</feature>
<dbReference type="OrthoDB" id="9803371at2"/>
<evidence type="ECO:0000259" key="11">
    <source>
        <dbReference type="SMART" id="SM00861"/>
    </source>
</evidence>
<dbReference type="Gene3D" id="3.40.50.970">
    <property type="match status" value="2"/>
</dbReference>
<feature type="binding site" evidence="10">
    <location>
        <position position="151"/>
    </location>
    <ligand>
        <name>Mg(2+)</name>
        <dbReference type="ChEBI" id="CHEBI:18420"/>
    </ligand>
</feature>